<keyword evidence="1" id="KW-0732">Signal</keyword>
<organism evidence="3 4">
    <name type="scientific">Natronomonas salsuginis</name>
    <dbReference type="NCBI Taxonomy" id="2217661"/>
    <lineage>
        <taxon>Archaea</taxon>
        <taxon>Methanobacteriati</taxon>
        <taxon>Methanobacteriota</taxon>
        <taxon>Stenosarchaea group</taxon>
        <taxon>Halobacteria</taxon>
        <taxon>Halobacteriales</taxon>
        <taxon>Natronomonadaceae</taxon>
        <taxon>Natronomonas</taxon>
    </lineage>
</organism>
<comment type="caution">
    <text evidence="3">The sequence shown here is derived from an EMBL/GenBank/DDBJ whole genome shotgun (WGS) entry which is preliminary data.</text>
</comment>
<proteinExistence type="predicted"/>
<sequence>MAPAHPASRRAFLAGATGALAAASGCVGEIRNLAGRQRTSQLSLTIKTPPAGEDPYAVRIANHLATNLSESGIATMVDPISSDVLLRDILVNHDFDLYVARYPSQSAPDELHSMLHSSYGEEAGWQNPFGFSDIEVDELLEQQRMTDGDDRIDTVHELQRQIVQLQPFTTIAFPDRIGAMRTDRFGGWPSGGLSAPTNYLELERVGETTTLRPLLRNERITRNRNPLAVEYRDQGDLTGLLYEPLVRTIDDGADPVPWLARRIEWDGAEPTAATVALRRTPWHDGEPVTADDVAFTYEFLNDTSLGTFDSPVPTPWRRGQASLVDSVNVHSDGQFRIDFATPNRELAYRALSAPILPEHIWRDRAESTEVAGIDIAGQTTEALVNSNRAAIGSGPVRFDEAVTDESLSFTSFKDHFLRTDDVDGIPARFVGGGSFDRIEFTVTPSHDAAVELLVNDEADASADGLQASVVPRIARSEGVSLTIRQADPYYHVGFNCRRAPMTDPRFRRITAQHIDRAFVVAESIEGYGLPSEAPLKGEWTPQDLTWSGEATLPFLGEDGQVDVEATRAAFREAGYQYEEGQLVRRGED</sequence>
<dbReference type="RefSeq" id="WP_137276985.1">
    <property type="nucleotide sequence ID" value="NZ_QKNX01000004.1"/>
</dbReference>
<dbReference type="Gene3D" id="3.10.105.10">
    <property type="entry name" value="Dipeptide-binding Protein, Domain 3"/>
    <property type="match status" value="2"/>
</dbReference>
<gene>
    <name evidence="3" type="ORF">DM868_11310</name>
</gene>
<dbReference type="GO" id="GO:0015833">
    <property type="term" value="P:peptide transport"/>
    <property type="evidence" value="ECO:0007669"/>
    <property type="project" value="TreeGrafter"/>
</dbReference>
<dbReference type="OrthoDB" id="233597at2157"/>
<evidence type="ECO:0000256" key="1">
    <source>
        <dbReference type="ARBA" id="ARBA00022729"/>
    </source>
</evidence>
<feature type="domain" description="Solute-binding protein family 5" evidence="2">
    <location>
        <begin position="255"/>
        <end position="581"/>
    </location>
</feature>
<dbReference type="Gene3D" id="3.40.190.10">
    <property type="entry name" value="Periplasmic binding protein-like II"/>
    <property type="match status" value="1"/>
</dbReference>
<dbReference type="AlphaFoldDB" id="A0A4U5JAZ3"/>
<dbReference type="PANTHER" id="PTHR30290:SF64">
    <property type="entry name" value="ABC TRANSPORTER PERIPLASMIC BINDING PROTEIN"/>
    <property type="match status" value="1"/>
</dbReference>
<evidence type="ECO:0000313" key="3">
    <source>
        <dbReference type="EMBL" id="TKR25346.1"/>
    </source>
</evidence>
<reference evidence="3 4" key="1">
    <citation type="submission" date="2019-04" db="EMBL/GenBank/DDBJ databases">
        <title>Natronomonas sp. F20-122 a newhaloarchaeon isolated from a saline saltern of Isla Bacuta, Huelva, Spain.</title>
        <authorList>
            <person name="Duran-Viseras A."/>
            <person name="Sanchez-Porro C."/>
            <person name="Ventosa A."/>
        </authorList>
    </citation>
    <scope>NUCLEOTIDE SEQUENCE [LARGE SCALE GENOMIC DNA]</scope>
    <source>
        <strain evidence="3 4">F20-122</strain>
    </source>
</reference>
<accession>A0A4U5JAZ3</accession>
<dbReference type="EMBL" id="QKNX01000004">
    <property type="protein sequence ID" value="TKR25346.1"/>
    <property type="molecule type" value="Genomic_DNA"/>
</dbReference>
<dbReference type="Pfam" id="PF00496">
    <property type="entry name" value="SBP_bac_5"/>
    <property type="match status" value="1"/>
</dbReference>
<dbReference type="Proteomes" id="UP000308037">
    <property type="component" value="Unassembled WGS sequence"/>
</dbReference>
<dbReference type="InterPro" id="IPR000914">
    <property type="entry name" value="SBP_5_dom"/>
</dbReference>
<protein>
    <submittedName>
        <fullName evidence="3">ABC transporter substrate-binding protein</fullName>
    </submittedName>
</protein>
<dbReference type="GO" id="GO:1904680">
    <property type="term" value="F:peptide transmembrane transporter activity"/>
    <property type="evidence" value="ECO:0007669"/>
    <property type="project" value="TreeGrafter"/>
</dbReference>
<dbReference type="PANTHER" id="PTHR30290">
    <property type="entry name" value="PERIPLASMIC BINDING COMPONENT OF ABC TRANSPORTER"/>
    <property type="match status" value="1"/>
</dbReference>
<dbReference type="InterPro" id="IPR039424">
    <property type="entry name" value="SBP_5"/>
</dbReference>
<keyword evidence="4" id="KW-1185">Reference proteome</keyword>
<dbReference type="SUPFAM" id="SSF53850">
    <property type="entry name" value="Periplasmic binding protein-like II"/>
    <property type="match status" value="2"/>
</dbReference>
<name>A0A4U5JAZ3_9EURY</name>
<evidence type="ECO:0000259" key="2">
    <source>
        <dbReference type="Pfam" id="PF00496"/>
    </source>
</evidence>
<evidence type="ECO:0000313" key="4">
    <source>
        <dbReference type="Proteomes" id="UP000308037"/>
    </source>
</evidence>